<dbReference type="Gene3D" id="1.25.40.10">
    <property type="entry name" value="Tetratricopeptide repeat domain"/>
    <property type="match status" value="1"/>
</dbReference>
<dbReference type="InterPro" id="IPR011990">
    <property type="entry name" value="TPR-like_helical_dom_sf"/>
</dbReference>
<comment type="caution">
    <text evidence="3">The sequence shown here is derived from an EMBL/GenBank/DDBJ whole genome shotgun (WGS) entry which is preliminary data.</text>
</comment>
<evidence type="ECO:0000313" key="4">
    <source>
        <dbReference type="Proteomes" id="UP001189429"/>
    </source>
</evidence>
<evidence type="ECO:0000256" key="2">
    <source>
        <dbReference type="PROSITE-ProRule" id="PRU00708"/>
    </source>
</evidence>
<dbReference type="InterPro" id="IPR002885">
    <property type="entry name" value="PPR_rpt"/>
</dbReference>
<keyword evidence="4" id="KW-1185">Reference proteome</keyword>
<dbReference type="Proteomes" id="UP001189429">
    <property type="component" value="Unassembled WGS sequence"/>
</dbReference>
<proteinExistence type="predicted"/>
<sequence>MRACCLCGCGGCAASPIHCSVSFRPSGQGQDHAGWLEELGAPATPSGRSSPAVLKLAFDNTYSYFTAKRVEVRLKKERPVRDCLRVMATRGVLAPSEAAQLVFCRRVAWDIRGPGRGGPSLAVLLRPAATARGRRGQPPRPERPCASGGLLGAEAEWARGTGRWGAEALSTAGDKLVQKSAELQGSKAAAAAAAGPQPFRATCPKCGSLNELAFSGAATVQCGRCGQQFQCQAPAAGGASLAAAAPAGVGTSRGSSASAGLAGAAAAGAAALGAAAAAKFAESKAANQVVDKVLGKVVDSAASKFTGGLVKEVPTEAKSMGVEYLKKNPETAVKVAKMAMKCRDRVVLDGPEAKQAQGWAGFIAIRRLSFSDQASGRWERAVALLGRMRAVRLPADTQCHNAALGACRTAGRWREALSLLAAMRSSGPAADARSYEAAVAACEAAGQAEQALDLIKEMSAAVPQAQPAAARAREEDLEWLRMMLNEAMERCPEGEVGEDLRGHLTAAMGSLQRCSQSSRAG</sequence>
<evidence type="ECO:0000256" key="1">
    <source>
        <dbReference type="ARBA" id="ARBA00022737"/>
    </source>
</evidence>
<keyword evidence="1" id="KW-0677">Repeat</keyword>
<dbReference type="PANTHER" id="PTHR47447">
    <property type="entry name" value="OS03G0856100 PROTEIN"/>
    <property type="match status" value="1"/>
</dbReference>
<dbReference type="EMBL" id="CAUYUJ010017945">
    <property type="protein sequence ID" value="CAK0879326.1"/>
    <property type="molecule type" value="Genomic_DNA"/>
</dbReference>
<evidence type="ECO:0000313" key="3">
    <source>
        <dbReference type="EMBL" id="CAK0879326.1"/>
    </source>
</evidence>
<feature type="repeat" description="PPR" evidence="2">
    <location>
        <begin position="396"/>
        <end position="430"/>
    </location>
</feature>
<reference evidence="3" key="1">
    <citation type="submission" date="2023-10" db="EMBL/GenBank/DDBJ databases">
        <authorList>
            <person name="Chen Y."/>
            <person name="Shah S."/>
            <person name="Dougan E. K."/>
            <person name="Thang M."/>
            <person name="Chan C."/>
        </authorList>
    </citation>
    <scope>NUCLEOTIDE SEQUENCE [LARGE SCALE GENOMIC DNA]</scope>
</reference>
<protein>
    <submittedName>
        <fullName evidence="3">Uncharacterized protein</fullName>
    </submittedName>
</protein>
<gene>
    <name evidence="3" type="ORF">PCOR1329_LOCUS62788</name>
</gene>
<name>A0ABN9W3L7_9DINO</name>
<dbReference type="Pfam" id="PF01535">
    <property type="entry name" value="PPR"/>
    <property type="match status" value="1"/>
</dbReference>
<dbReference type="PANTHER" id="PTHR47447:SF17">
    <property type="entry name" value="OS12G0638900 PROTEIN"/>
    <property type="match status" value="1"/>
</dbReference>
<dbReference type="PROSITE" id="PS51375">
    <property type="entry name" value="PPR"/>
    <property type="match status" value="1"/>
</dbReference>
<organism evidence="3 4">
    <name type="scientific">Prorocentrum cordatum</name>
    <dbReference type="NCBI Taxonomy" id="2364126"/>
    <lineage>
        <taxon>Eukaryota</taxon>
        <taxon>Sar</taxon>
        <taxon>Alveolata</taxon>
        <taxon>Dinophyceae</taxon>
        <taxon>Prorocentrales</taxon>
        <taxon>Prorocentraceae</taxon>
        <taxon>Prorocentrum</taxon>
    </lineage>
</organism>
<accession>A0ABN9W3L7</accession>